<name>W7IVS2_9PSEU</name>
<organism evidence="4 5">
    <name type="scientific">Actinokineospora spheciospongiae</name>
    <dbReference type="NCBI Taxonomy" id="909613"/>
    <lineage>
        <taxon>Bacteria</taxon>
        <taxon>Bacillati</taxon>
        <taxon>Actinomycetota</taxon>
        <taxon>Actinomycetes</taxon>
        <taxon>Pseudonocardiales</taxon>
        <taxon>Pseudonocardiaceae</taxon>
        <taxon>Actinokineospora</taxon>
    </lineage>
</organism>
<dbReference type="SMART" id="SM00460">
    <property type="entry name" value="TGc"/>
    <property type="match status" value="1"/>
</dbReference>
<dbReference type="PATRIC" id="fig|909613.9.peg.6615"/>
<keyword evidence="2" id="KW-0812">Transmembrane</keyword>
<keyword evidence="2" id="KW-1133">Transmembrane helix</keyword>
<keyword evidence="4" id="KW-0378">Hydrolase</keyword>
<comment type="caution">
    <text evidence="4">The sequence shown here is derived from an EMBL/GenBank/DDBJ whole genome shotgun (WGS) entry which is preliminary data.</text>
</comment>
<evidence type="ECO:0000259" key="3">
    <source>
        <dbReference type="SMART" id="SM00460"/>
    </source>
</evidence>
<feature type="region of interest" description="Disordered" evidence="1">
    <location>
        <begin position="559"/>
        <end position="612"/>
    </location>
</feature>
<dbReference type="GO" id="GO:0008233">
    <property type="term" value="F:peptidase activity"/>
    <property type="evidence" value="ECO:0007669"/>
    <property type="project" value="UniProtKB-KW"/>
</dbReference>
<dbReference type="SUPFAM" id="SSF54001">
    <property type="entry name" value="Cysteine proteinases"/>
    <property type="match status" value="1"/>
</dbReference>
<sequence>MTTTQHPPQHAPRPPAPPEHDSDAVQWTTTVTPAVAAVTTLCASTALSGVIDGVRWLGYAGVAIIVVAAVGMGLRAMRTPTAVVGLAQLFALLCLLIALFTNEGVVGILPGPDAIGALGEVLGQSVEAVRVGVPPVGATAPVLCLVVIAIGLVAVLVDTLAVSAGAPAACGLVLLCVYAVPASLSDELLPWWSFVLGAISFAGLLAVDGTHRHHLWRNRPAMPATGRGLGAPVAVVASALALGLVAGLTATGIGTVGGFPGGGGGGGGGGLALKPFTALRGMLDQGSNVELFRVRGLGNESRYLRAMTLPRFDRNGGWTAADALSDAVPADGDLPNGLGDDGGGAVTRIEIEPVNSQDLWAPVYGIPRRLSDLPPDMYYDQNGGMVYSRSPRKLDRYVEDADLGQPAAQDLRSAGTRPPEGLDPVYLGAEGIDPEVVDLARQLTADQPTTFDKALALQEYFDPVNGFKYQTQTGTSSDEDALEEFLFRSKVGFCEQYASAMGVLARAAGIPSRVAIGYTAGFVSGDYRSITTQDAHAWVEVYFPDQGWVSFDPTPLSDGRGYQPPYVQGDASTGPSTTVTEEEVPGGSTENTPTAQAPETGTADDQRAATPNADGAGFSLPWQVWLALALAALAGGLAALGARAAKARSRTAWRPVAAAAAAAVLAVFFLVSAVSWWLGALVVVLVAAAVPAAVRAWRRREHQQAVAARDTDAAGAAWAELMAESWDRGAETAESDTVRTAARRLVKEHGLDKDGQEALRTVVNSVERSWYGGRADAPELPAAFDEVVRGLRRTAPMDWKSRLLPRSVLKPRRRKQD</sequence>
<dbReference type="Pfam" id="PF01841">
    <property type="entry name" value="Transglut_core"/>
    <property type="match status" value="1"/>
</dbReference>
<dbReference type="Pfam" id="PF11992">
    <property type="entry name" value="TgpA_N"/>
    <property type="match status" value="1"/>
</dbReference>
<gene>
    <name evidence="4" type="ORF">UO65_6621</name>
</gene>
<dbReference type="RefSeq" id="WP_035290739.1">
    <property type="nucleotide sequence ID" value="NZ_AYXG01000260.1"/>
</dbReference>
<dbReference type="eggNOG" id="COG1305">
    <property type="taxonomic scope" value="Bacteria"/>
</dbReference>
<feature type="transmembrane region" description="Helical" evidence="2">
    <location>
        <begin position="164"/>
        <end position="183"/>
    </location>
</feature>
<dbReference type="InterPro" id="IPR021878">
    <property type="entry name" value="TgpA_N"/>
</dbReference>
<dbReference type="InterPro" id="IPR038765">
    <property type="entry name" value="Papain-like_cys_pep_sf"/>
</dbReference>
<feature type="domain" description="Transglutaminase-like" evidence="3">
    <location>
        <begin position="486"/>
        <end position="555"/>
    </location>
</feature>
<dbReference type="PANTHER" id="PTHR42736">
    <property type="entry name" value="PROTEIN-GLUTAMINE GAMMA-GLUTAMYLTRANSFERASE"/>
    <property type="match status" value="1"/>
</dbReference>
<dbReference type="EMBL" id="AYXG01000260">
    <property type="protein sequence ID" value="EWC58094.1"/>
    <property type="molecule type" value="Genomic_DNA"/>
</dbReference>
<feature type="region of interest" description="Disordered" evidence="1">
    <location>
        <begin position="1"/>
        <end position="23"/>
    </location>
</feature>
<feature type="transmembrane region" description="Helical" evidence="2">
    <location>
        <begin position="622"/>
        <end position="640"/>
    </location>
</feature>
<dbReference type="PANTHER" id="PTHR42736:SF1">
    <property type="entry name" value="PROTEIN-GLUTAMINE GAMMA-GLUTAMYLTRANSFERASE"/>
    <property type="match status" value="1"/>
</dbReference>
<feature type="transmembrane region" description="Helical" evidence="2">
    <location>
        <begin position="56"/>
        <end position="74"/>
    </location>
</feature>
<dbReference type="Proteomes" id="UP000019277">
    <property type="component" value="Unassembled WGS sequence"/>
</dbReference>
<dbReference type="Gene3D" id="3.10.620.30">
    <property type="match status" value="1"/>
</dbReference>
<feature type="transmembrane region" description="Helical" evidence="2">
    <location>
        <begin position="138"/>
        <end position="157"/>
    </location>
</feature>
<feature type="transmembrane region" description="Helical" evidence="2">
    <location>
        <begin position="652"/>
        <end position="670"/>
    </location>
</feature>
<evidence type="ECO:0000256" key="1">
    <source>
        <dbReference type="SAM" id="MobiDB-lite"/>
    </source>
</evidence>
<dbReference type="OrthoDB" id="9804023at2"/>
<evidence type="ECO:0000313" key="4">
    <source>
        <dbReference type="EMBL" id="EWC58094.1"/>
    </source>
</evidence>
<dbReference type="AlphaFoldDB" id="W7IVS2"/>
<feature type="transmembrane region" description="Helical" evidence="2">
    <location>
        <begin position="81"/>
        <end position="100"/>
    </location>
</feature>
<dbReference type="InterPro" id="IPR002931">
    <property type="entry name" value="Transglutaminase-like"/>
</dbReference>
<dbReference type="InterPro" id="IPR052901">
    <property type="entry name" value="Bact_TGase-like"/>
</dbReference>
<keyword evidence="4" id="KW-0645">Protease</keyword>
<feature type="compositionally biased region" description="Polar residues" evidence="1">
    <location>
        <begin position="588"/>
        <end position="599"/>
    </location>
</feature>
<evidence type="ECO:0000256" key="2">
    <source>
        <dbReference type="SAM" id="Phobius"/>
    </source>
</evidence>
<evidence type="ECO:0000313" key="5">
    <source>
        <dbReference type="Proteomes" id="UP000019277"/>
    </source>
</evidence>
<proteinExistence type="predicted"/>
<feature type="transmembrane region" description="Helical" evidence="2">
    <location>
        <begin position="189"/>
        <end position="207"/>
    </location>
</feature>
<feature type="transmembrane region" description="Helical" evidence="2">
    <location>
        <begin position="228"/>
        <end position="250"/>
    </location>
</feature>
<feature type="compositionally biased region" description="Polar residues" evidence="1">
    <location>
        <begin position="570"/>
        <end position="579"/>
    </location>
</feature>
<reference evidence="4 5" key="1">
    <citation type="journal article" date="2014" name="Genome Announc.">
        <title>Draft Genome Sequence of the Antitrypanosomally Active Sponge-Associated Bacterium Actinokineospora sp. Strain EG49.</title>
        <authorList>
            <person name="Harjes J."/>
            <person name="Ryu T."/>
            <person name="Abdelmohsen U.R."/>
            <person name="Moitinho-Silva L."/>
            <person name="Horn H."/>
            <person name="Ravasi T."/>
            <person name="Hentschel U."/>
        </authorList>
    </citation>
    <scope>NUCLEOTIDE SEQUENCE [LARGE SCALE GENOMIC DNA]</scope>
    <source>
        <strain evidence="4 5">EG49</strain>
    </source>
</reference>
<dbReference type="GO" id="GO:0006508">
    <property type="term" value="P:proteolysis"/>
    <property type="evidence" value="ECO:0007669"/>
    <property type="project" value="UniProtKB-KW"/>
</dbReference>
<protein>
    <submittedName>
        <fullName evidence="4">Transglutaminase-like enzyme, putative cysteine protease</fullName>
    </submittedName>
</protein>
<keyword evidence="2" id="KW-0472">Membrane</keyword>
<dbReference type="STRING" id="909613.UO65_6621"/>
<accession>W7IVS2</accession>
<keyword evidence="5" id="KW-1185">Reference proteome</keyword>
<feature type="transmembrane region" description="Helical" evidence="2">
    <location>
        <begin position="676"/>
        <end position="694"/>
    </location>
</feature>